<reference evidence="2 3" key="1">
    <citation type="journal article" date="2021" name="Sci. Rep.">
        <title>The distribution of antibiotic resistance genes in chicken gut microbiota commensals.</title>
        <authorList>
            <person name="Juricova H."/>
            <person name="Matiasovicova J."/>
            <person name="Kubasova T."/>
            <person name="Cejkova D."/>
            <person name="Rychlik I."/>
        </authorList>
    </citation>
    <scope>NUCLEOTIDE SEQUENCE [LARGE SCALE GENOMIC DNA]</scope>
    <source>
        <strain evidence="2 3">An537</strain>
    </source>
</reference>
<accession>A0ABS2GEN4</accession>
<gene>
    <name evidence="2" type="ORF">H6A01_04655</name>
</gene>
<dbReference type="RefSeq" id="WP_205087708.1">
    <property type="nucleotide sequence ID" value="NZ_CATYZF010000015.1"/>
</dbReference>
<sequence>MKVRQGQCQGNDDADANDDGNVNDDANGDSNGNADNDGNVRVMPYRDEKEIIHMISTHHKITDVIKMNFTDETTKMSLSVPISAPKEGLTLEEVDEVGRFIAMGGFFVDAAGHVATRYICAHKEHTTVEEMK</sequence>
<feature type="compositionally biased region" description="Acidic residues" evidence="1">
    <location>
        <begin position="12"/>
        <end position="22"/>
    </location>
</feature>
<comment type="caution">
    <text evidence="2">The sequence shown here is derived from an EMBL/GenBank/DDBJ whole genome shotgun (WGS) entry which is preliminary data.</text>
</comment>
<evidence type="ECO:0000313" key="2">
    <source>
        <dbReference type="EMBL" id="MBM6912614.1"/>
    </source>
</evidence>
<protein>
    <recommendedName>
        <fullName evidence="4">DUF2922 domain-containing protein</fullName>
    </recommendedName>
</protein>
<name>A0ABS2GEN4_9FIRM</name>
<organism evidence="2 3">
    <name type="scientific">Veillonella magna</name>
    <dbReference type="NCBI Taxonomy" id="464322"/>
    <lineage>
        <taxon>Bacteria</taxon>
        <taxon>Bacillati</taxon>
        <taxon>Bacillota</taxon>
        <taxon>Negativicutes</taxon>
        <taxon>Veillonellales</taxon>
        <taxon>Veillonellaceae</taxon>
        <taxon>Veillonella</taxon>
    </lineage>
</organism>
<dbReference type="EMBL" id="JACJLA010000006">
    <property type="protein sequence ID" value="MBM6912614.1"/>
    <property type="molecule type" value="Genomic_DNA"/>
</dbReference>
<evidence type="ECO:0008006" key="4">
    <source>
        <dbReference type="Google" id="ProtNLM"/>
    </source>
</evidence>
<feature type="region of interest" description="Disordered" evidence="1">
    <location>
        <begin position="1"/>
        <end position="41"/>
    </location>
</feature>
<proteinExistence type="predicted"/>
<feature type="compositionally biased region" description="Low complexity" evidence="1">
    <location>
        <begin position="23"/>
        <end position="39"/>
    </location>
</feature>
<dbReference type="Proteomes" id="UP000707138">
    <property type="component" value="Unassembled WGS sequence"/>
</dbReference>
<keyword evidence="3" id="KW-1185">Reference proteome</keyword>
<evidence type="ECO:0000256" key="1">
    <source>
        <dbReference type="SAM" id="MobiDB-lite"/>
    </source>
</evidence>
<evidence type="ECO:0000313" key="3">
    <source>
        <dbReference type="Proteomes" id="UP000707138"/>
    </source>
</evidence>